<proteinExistence type="predicted"/>
<feature type="transmembrane region" description="Helical" evidence="1">
    <location>
        <begin position="155"/>
        <end position="180"/>
    </location>
</feature>
<feature type="transmembrane region" description="Helical" evidence="1">
    <location>
        <begin position="44"/>
        <end position="61"/>
    </location>
</feature>
<evidence type="ECO:0000313" key="3">
    <source>
        <dbReference type="Proteomes" id="UP001238096"/>
    </source>
</evidence>
<name>A0ABY9LIU1_9STRE</name>
<keyword evidence="1" id="KW-1133">Transmembrane helix</keyword>
<feature type="transmembrane region" description="Helical" evidence="1">
    <location>
        <begin position="17"/>
        <end position="37"/>
    </location>
</feature>
<protein>
    <submittedName>
        <fullName evidence="2">TIGR02206 family membrane protein</fullName>
    </submittedName>
</protein>
<sequence>MNFFALKPTEIPQISPAFYALTILLAPLLIVLTLKYYKSSTYRHLFLAIQLSQLITLYGWYFLKGFPLQESLPLYHCRIGMLAVFLFPNKSRIKQLFMLLGILGPILALFSPDFYPYHLLHASNVAFYLGHYALLVNSLIYLLRFYDAELLSLNFMVGSLAVLNFSLIIVNLVTAGNYGFLMDIPIIHTHNLVLNFIIVTSGLVLLAKCVEHVYLRYLTDQGEEAVILSE</sequence>
<feature type="transmembrane region" description="Helical" evidence="1">
    <location>
        <begin position="192"/>
        <end position="210"/>
    </location>
</feature>
<feature type="transmembrane region" description="Helical" evidence="1">
    <location>
        <begin position="125"/>
        <end position="143"/>
    </location>
</feature>
<dbReference type="NCBIfam" id="TIGR02206">
    <property type="entry name" value="intg_mem_TP0381"/>
    <property type="match status" value="1"/>
</dbReference>
<accession>A0ABY9LIU1</accession>
<evidence type="ECO:0000313" key="2">
    <source>
        <dbReference type="EMBL" id="WMB28080.1"/>
    </source>
</evidence>
<keyword evidence="3" id="KW-1185">Reference proteome</keyword>
<keyword evidence="1" id="KW-0472">Membrane</keyword>
<reference evidence="3" key="1">
    <citation type="submission" date="2022-10" db="EMBL/GenBank/DDBJ databases">
        <title>Streptococcus didelphis as causative of fatal infections in opossums (Didelphis albiventris).</title>
        <authorList>
            <person name="Breyer G.M."/>
            <person name="Da Silva M.E.R.J."/>
            <person name="Siqueira F.M."/>
        </authorList>
    </citation>
    <scope>NUCLEOTIDE SEQUENCE [LARGE SCALE GENOMIC DNA]</scope>
    <source>
        <strain evidence="3">LBVP101/21</strain>
    </source>
</reference>
<keyword evidence="1" id="KW-0812">Transmembrane</keyword>
<dbReference type="Pfam" id="PF14808">
    <property type="entry name" value="TMEM164"/>
    <property type="match status" value="1"/>
</dbReference>
<feature type="transmembrane region" description="Helical" evidence="1">
    <location>
        <begin position="96"/>
        <end position="119"/>
    </location>
</feature>
<dbReference type="InterPro" id="IPR011737">
    <property type="entry name" value="CHP02206_TP0381"/>
</dbReference>
<evidence type="ECO:0000256" key="1">
    <source>
        <dbReference type="SAM" id="Phobius"/>
    </source>
</evidence>
<gene>
    <name evidence="2" type="ORF">N1496_09190</name>
</gene>
<dbReference type="EMBL" id="CP110509">
    <property type="protein sequence ID" value="WMB28080.1"/>
    <property type="molecule type" value="Genomic_DNA"/>
</dbReference>
<organism evidence="2 3">
    <name type="scientific">Streptococcus didelphis</name>
    <dbReference type="NCBI Taxonomy" id="102886"/>
    <lineage>
        <taxon>Bacteria</taxon>
        <taxon>Bacillati</taxon>
        <taxon>Bacillota</taxon>
        <taxon>Bacilli</taxon>
        <taxon>Lactobacillales</taxon>
        <taxon>Streptococcaceae</taxon>
        <taxon>Streptococcus</taxon>
    </lineage>
</organism>
<dbReference type="Proteomes" id="UP001238096">
    <property type="component" value="Chromosome"/>
</dbReference>
<dbReference type="RefSeq" id="WP_018366851.1">
    <property type="nucleotide sequence ID" value="NZ_CP104407.1"/>
</dbReference>
<feature type="transmembrane region" description="Helical" evidence="1">
    <location>
        <begin position="73"/>
        <end position="89"/>
    </location>
</feature>